<dbReference type="PANTHER" id="PTHR22426:SF1">
    <property type="entry name" value="LYSINE-RICH NUCLEOLAR PROTEIN 1"/>
    <property type="match status" value="1"/>
</dbReference>
<dbReference type="EMBL" id="LSYS01007830">
    <property type="protein sequence ID" value="OPJ70686.1"/>
    <property type="molecule type" value="Genomic_DNA"/>
</dbReference>
<dbReference type="STRING" id="372326.A0A1V4JEU5"/>
<evidence type="ECO:0000259" key="2">
    <source>
        <dbReference type="Pfam" id="PF15477"/>
    </source>
</evidence>
<feature type="compositionally biased region" description="Basic and acidic residues" evidence="1">
    <location>
        <begin position="204"/>
        <end position="216"/>
    </location>
</feature>
<dbReference type="Proteomes" id="UP000190648">
    <property type="component" value="Unassembled WGS sequence"/>
</dbReference>
<dbReference type="AlphaFoldDB" id="A0A1V4JEU5"/>
<evidence type="ECO:0000313" key="4">
    <source>
        <dbReference type="Proteomes" id="UP000190648"/>
    </source>
</evidence>
<dbReference type="InterPro" id="IPR028124">
    <property type="entry name" value="SMAP_dom"/>
</dbReference>
<feature type="region of interest" description="Disordered" evidence="1">
    <location>
        <begin position="530"/>
        <end position="556"/>
    </location>
</feature>
<dbReference type="Pfam" id="PF15477">
    <property type="entry name" value="SMAP"/>
    <property type="match status" value="1"/>
</dbReference>
<feature type="region of interest" description="Disordered" evidence="1">
    <location>
        <begin position="422"/>
        <end position="442"/>
    </location>
</feature>
<dbReference type="PANTHER" id="PTHR22426">
    <property type="entry name" value="ARGININE_SERINE-RICH COILED-COIL PROTEIN 2"/>
    <property type="match status" value="1"/>
</dbReference>
<organism evidence="3 4">
    <name type="scientific">Patagioenas fasciata monilis</name>
    <dbReference type="NCBI Taxonomy" id="372326"/>
    <lineage>
        <taxon>Eukaryota</taxon>
        <taxon>Metazoa</taxon>
        <taxon>Chordata</taxon>
        <taxon>Craniata</taxon>
        <taxon>Vertebrata</taxon>
        <taxon>Euteleostomi</taxon>
        <taxon>Archelosauria</taxon>
        <taxon>Archosauria</taxon>
        <taxon>Dinosauria</taxon>
        <taxon>Saurischia</taxon>
        <taxon>Theropoda</taxon>
        <taxon>Coelurosauria</taxon>
        <taxon>Aves</taxon>
        <taxon>Neognathae</taxon>
        <taxon>Neoaves</taxon>
        <taxon>Columbimorphae</taxon>
        <taxon>Columbiformes</taxon>
        <taxon>Columbidae</taxon>
        <taxon>Patagioenas</taxon>
    </lineage>
</organism>
<feature type="domain" description="Small acidic protein-like" evidence="2">
    <location>
        <begin position="510"/>
        <end position="583"/>
    </location>
</feature>
<keyword evidence="4" id="KW-1185">Reference proteome</keyword>
<feature type="region of interest" description="Disordered" evidence="1">
    <location>
        <begin position="1"/>
        <end position="27"/>
    </location>
</feature>
<evidence type="ECO:0000256" key="1">
    <source>
        <dbReference type="SAM" id="MobiDB-lite"/>
    </source>
</evidence>
<gene>
    <name evidence="3" type="primary">KNOP1</name>
    <name evidence="3" type="ORF">AV530_012773</name>
</gene>
<feature type="compositionally biased region" description="Basic and acidic residues" evidence="1">
    <location>
        <begin position="98"/>
        <end position="113"/>
    </location>
</feature>
<feature type="region of interest" description="Disordered" evidence="1">
    <location>
        <begin position="196"/>
        <end position="391"/>
    </location>
</feature>
<feature type="compositionally biased region" description="Polar residues" evidence="1">
    <location>
        <begin position="365"/>
        <end position="383"/>
    </location>
</feature>
<feature type="compositionally biased region" description="Polar residues" evidence="1">
    <location>
        <begin position="246"/>
        <end position="260"/>
    </location>
</feature>
<sequence>MIIKTKGKGVPEEPVQKKKRVKSSKSQTIIEIEKGVQTDIGTEAETKTKVRKKEKLKEDECLDQLELKKKKKKKHKKKKLGSKLLKEAHSESFVSIESHPDSESRQESQERIKILKKKKKKAQCRCSLSLENNQSRDVELSHRATGAAKENEFAFKRSRQNTALSLGLDGEVTKKKKKGVLCFSLEDSEHKLCEKVHKKPHKHISPEKAFRGENRGIEIVQNDGESYVKRKKKKKKDKCASFLPLTGNQDTSGVPNSPTALSGFRKRRRKNSQEITWTNTEEEEATGSVRESKRKKRSKDVCSSPCEGDRDHGHRAHDKQLPEQGEAESEEKELSGKKHRRAIKDNNEVIKKKKKVRKEEEETTYSKASVNNASKSQNIMRLESNTKNKERGMKRAECVAGDGGDQVFCNSNHVLCDRKRKRRKKKVLQDFAEDPGSKANTQKIKKEEVGDEALEHVDDVTIVREKKGNCDEVNIDKVRRQALQEEIDRESGKTKVFSPQAEQDTRFGQWSTAAFQSPEQQMKFLRLMGGLKKGSAPPRDPSAAAHTATKALGRNGQDELQRNLEMQFHKATELKQHRGIGLGFQPAANRKAYIDKYASRSIKFED</sequence>
<dbReference type="OrthoDB" id="9451331at2759"/>
<name>A0A1V4JEU5_PATFA</name>
<reference evidence="3 4" key="1">
    <citation type="submission" date="2016-02" db="EMBL/GenBank/DDBJ databases">
        <title>Band-tailed pigeon sequencing and assembly.</title>
        <authorList>
            <person name="Soares A.E."/>
            <person name="Novak B.J."/>
            <person name="Rice E.S."/>
            <person name="O'Connell B."/>
            <person name="Chang D."/>
            <person name="Weber S."/>
            <person name="Shapiro B."/>
        </authorList>
    </citation>
    <scope>NUCLEOTIDE SEQUENCE [LARGE SCALE GENOMIC DNA]</scope>
    <source>
        <strain evidence="3">BTP2013</strain>
        <tissue evidence="3">Blood</tissue>
    </source>
</reference>
<proteinExistence type="predicted"/>
<evidence type="ECO:0000313" key="3">
    <source>
        <dbReference type="EMBL" id="OPJ70686.1"/>
    </source>
</evidence>
<accession>A0A1V4JEU5</accession>
<comment type="caution">
    <text evidence="3">The sequence shown here is derived from an EMBL/GenBank/DDBJ whole genome shotgun (WGS) entry which is preliminary data.</text>
</comment>
<feature type="region of interest" description="Disordered" evidence="1">
    <location>
        <begin position="89"/>
        <end position="121"/>
    </location>
</feature>
<protein>
    <submittedName>
        <fullName evidence="3">Lysine-rich nucleolar protein 1</fullName>
    </submittedName>
</protein>